<sequence length="655" mass="72749">MGKRSSDGLDVIAIGLQTLADRFGKRRRHAYEHAPPISPWRCNLTALSQEHNLYFIAYGRDIHVYVPQFPSQAISETPVLILPSQPSQPGLYGHLDPREPHTINAVLVQRLGNDEVIATVRDDGDVEAVLLRHVVQAVARRADSGPGAFGLVAEEIRPIFQSNVGVSAWGLAIHTQARILACSSNAHEIRIFKFGLLQEQEGGDDAEAGPADGNLDGRKMDVTQKVLNGDANIPHIAFCNTGDDPEGRWLLTTDISGYCRVMDLRCQPGTNTTAQKFRFGSAVLNQSAGFDRYNAGWTVMFLDRQSFRLVRSFEEAVGLSKGVELPGSKGSNRLWDLSDTVEHVPDNSLAFTYHDQKTERRQRQTQQSNTSESAGPADSEHHDSIDDSSADTTMLENPDTAPDPQTRSVSDLNSAPSTSDRDEPISDNSPLIEDDDDPEDEGTEDSISYSSLYSGKRLFGNQPYFYHQGGLCEDLPCPILHASVKNVYLLQPSNQRLVPGSFAPPMVGMANPLRQAVQRQFGYLHLLDRMNMHAYIPSLGVVVLASQKGRAVVLSLTKLPRDARLPAEMEEGTHRRRTTTYAMRISAILPFTHQEVKNQRPFQPLHGIAAGPIQGTEFLPEEQKRWRLLMMYQDHSILGYEISRKRPRDEDAMVV</sequence>
<dbReference type="EMBL" id="JAVRRL010000068">
    <property type="protein sequence ID" value="KAK5109252.1"/>
    <property type="molecule type" value="Genomic_DNA"/>
</dbReference>
<dbReference type="InterPro" id="IPR014839">
    <property type="entry name" value="Crt10"/>
</dbReference>
<dbReference type="AlphaFoldDB" id="A0AAN7TB42"/>
<feature type="compositionally biased region" description="Acidic residues" evidence="1">
    <location>
        <begin position="432"/>
        <end position="444"/>
    </location>
</feature>
<comment type="caution">
    <text evidence="2">The sequence shown here is derived from an EMBL/GenBank/DDBJ whole genome shotgun (WGS) entry which is preliminary data.</text>
</comment>
<dbReference type="Pfam" id="PF08728">
    <property type="entry name" value="CRT10"/>
    <property type="match status" value="1"/>
</dbReference>
<feature type="region of interest" description="Disordered" evidence="1">
    <location>
        <begin position="350"/>
        <end position="447"/>
    </location>
</feature>
<reference evidence="2" key="1">
    <citation type="submission" date="2023-08" db="EMBL/GenBank/DDBJ databases">
        <title>Black Yeasts Isolated from many extreme environments.</title>
        <authorList>
            <person name="Coleine C."/>
            <person name="Stajich J.E."/>
            <person name="Selbmann L."/>
        </authorList>
    </citation>
    <scope>NUCLEOTIDE SEQUENCE</scope>
    <source>
        <strain evidence="2">CCFEE 5401</strain>
    </source>
</reference>
<protein>
    <submittedName>
        <fullName evidence="2">Uncharacterized protein</fullName>
    </submittedName>
</protein>
<evidence type="ECO:0000313" key="2">
    <source>
        <dbReference type="EMBL" id="KAK5109252.1"/>
    </source>
</evidence>
<evidence type="ECO:0000256" key="1">
    <source>
        <dbReference type="SAM" id="MobiDB-lite"/>
    </source>
</evidence>
<name>A0AAN7TB42_9PEZI</name>
<proteinExistence type="predicted"/>
<accession>A0AAN7TB42</accession>
<feature type="compositionally biased region" description="Polar residues" evidence="1">
    <location>
        <begin position="403"/>
        <end position="418"/>
    </location>
</feature>
<organism evidence="2 3">
    <name type="scientific">Meristemomyces frigidus</name>
    <dbReference type="NCBI Taxonomy" id="1508187"/>
    <lineage>
        <taxon>Eukaryota</taxon>
        <taxon>Fungi</taxon>
        <taxon>Dikarya</taxon>
        <taxon>Ascomycota</taxon>
        <taxon>Pezizomycotina</taxon>
        <taxon>Dothideomycetes</taxon>
        <taxon>Dothideomycetidae</taxon>
        <taxon>Mycosphaerellales</taxon>
        <taxon>Teratosphaeriaceae</taxon>
        <taxon>Meristemomyces</taxon>
    </lineage>
</organism>
<feature type="compositionally biased region" description="Low complexity" evidence="1">
    <location>
        <begin position="364"/>
        <end position="373"/>
    </location>
</feature>
<evidence type="ECO:0000313" key="3">
    <source>
        <dbReference type="Proteomes" id="UP001310890"/>
    </source>
</evidence>
<dbReference type="Proteomes" id="UP001310890">
    <property type="component" value="Unassembled WGS sequence"/>
</dbReference>
<gene>
    <name evidence="2" type="ORF">LTR62_007234</name>
</gene>